<dbReference type="Pfam" id="PF14062">
    <property type="entry name" value="DUF4253"/>
    <property type="match status" value="1"/>
</dbReference>
<protein>
    <submittedName>
        <fullName evidence="2">DUF4253 domain-containing protein</fullName>
    </submittedName>
</protein>
<reference evidence="2 3" key="1">
    <citation type="submission" date="2017-07" db="EMBL/GenBank/DDBJ databases">
        <title>The complete genome sequence of Bacillus mesonae strain H20-5, an efficient strain improving plant abiotic stress resistance.</title>
        <authorList>
            <person name="Kim S.Y."/>
            <person name="Song H."/>
            <person name="Sang M.K."/>
            <person name="Weon H.-Y."/>
            <person name="Song J."/>
        </authorList>
    </citation>
    <scope>NUCLEOTIDE SEQUENCE [LARGE SCALE GENOMIC DNA]</scope>
    <source>
        <strain evidence="2 3">H20-5</strain>
    </source>
</reference>
<feature type="domain" description="DUF4253" evidence="1">
    <location>
        <begin position="145"/>
        <end position="251"/>
    </location>
</feature>
<dbReference type="Proteomes" id="UP000282892">
    <property type="component" value="Chromosome"/>
</dbReference>
<evidence type="ECO:0000313" key="3">
    <source>
        <dbReference type="Proteomes" id="UP000282892"/>
    </source>
</evidence>
<dbReference type="EMBL" id="CP022572">
    <property type="protein sequence ID" value="AZU64283.1"/>
    <property type="molecule type" value="Genomic_DNA"/>
</dbReference>
<keyword evidence="3" id="KW-1185">Reference proteome</keyword>
<dbReference type="AlphaFoldDB" id="A0A3Q9QYA1"/>
<proteinExistence type="predicted"/>
<accession>A0A3Q9QYA1</accession>
<organism evidence="2 3">
    <name type="scientific">Neobacillus mesonae</name>
    <dbReference type="NCBI Taxonomy" id="1193713"/>
    <lineage>
        <taxon>Bacteria</taxon>
        <taxon>Bacillati</taxon>
        <taxon>Bacillota</taxon>
        <taxon>Bacilli</taxon>
        <taxon>Bacillales</taxon>
        <taxon>Bacillaceae</taxon>
        <taxon>Neobacillus</taxon>
    </lineage>
</organism>
<gene>
    <name evidence="2" type="ORF">CHR53_25280</name>
</gene>
<dbReference type="OrthoDB" id="4827574at2"/>
<dbReference type="KEGG" id="nmk:CHR53_25280"/>
<dbReference type="InterPro" id="IPR025349">
    <property type="entry name" value="DUF4253"/>
</dbReference>
<evidence type="ECO:0000313" key="2">
    <source>
        <dbReference type="EMBL" id="AZU64283.1"/>
    </source>
</evidence>
<evidence type="ECO:0000259" key="1">
    <source>
        <dbReference type="Pfam" id="PF14062"/>
    </source>
</evidence>
<name>A0A3Q9QYA1_9BACI</name>
<sequence>MESMGFFDKFKNKKEKDFIDDIVAKLGCDCWVMEERNAEDVMRRYQQALIEGKKEGYTPLIIIPSERMLEIVDPEAREFSTDDRETILSKSKDVDATKLLRTLLDDVMTADEDEEEDDIAGEFSFEEPISHFLSIEEVINKKVIVAKIPTVKPWEAAAWVPMGGFNECPMPEEQAAVFQYWYEQYGAFPALVTEDVWEFFVENPPRTKQQSEVLAWEQFGFCPDIVWQGVESVGSLAGTLMNSSIWYFWWD</sequence>